<keyword evidence="1" id="KW-0433">Leucine-rich repeat</keyword>
<evidence type="ECO:0000256" key="2">
    <source>
        <dbReference type="ARBA" id="ARBA00022737"/>
    </source>
</evidence>
<keyword evidence="3" id="KW-0812">Transmembrane</keyword>
<dbReference type="PROSITE" id="PS51257">
    <property type="entry name" value="PROKAR_LIPOPROTEIN"/>
    <property type="match status" value="1"/>
</dbReference>
<feature type="signal peptide" evidence="4">
    <location>
        <begin position="1"/>
        <end position="20"/>
    </location>
</feature>
<keyword evidence="3" id="KW-0472">Membrane</keyword>
<protein>
    <recommendedName>
        <fullName evidence="7">LRRCT domain-containing protein</fullName>
    </recommendedName>
</protein>
<organism evidence="5 6">
    <name type="scientific">Steinernema carpocapsae</name>
    <name type="common">Entomopathogenic nematode</name>
    <dbReference type="NCBI Taxonomy" id="34508"/>
    <lineage>
        <taxon>Eukaryota</taxon>
        <taxon>Metazoa</taxon>
        <taxon>Ecdysozoa</taxon>
        <taxon>Nematoda</taxon>
        <taxon>Chromadorea</taxon>
        <taxon>Rhabditida</taxon>
        <taxon>Tylenchina</taxon>
        <taxon>Panagrolaimomorpha</taxon>
        <taxon>Strongyloidoidea</taxon>
        <taxon>Steinernematidae</taxon>
        <taxon>Steinernema</taxon>
    </lineage>
</organism>
<dbReference type="EMBL" id="CM016762">
    <property type="protein sequence ID" value="TMS36901.1"/>
    <property type="molecule type" value="Genomic_DNA"/>
</dbReference>
<feature type="chain" id="PRO_5020713991" description="LRRCT domain-containing protein" evidence="4">
    <location>
        <begin position="21"/>
        <end position="467"/>
    </location>
</feature>
<dbReference type="Gene3D" id="3.80.10.10">
    <property type="entry name" value="Ribonuclease Inhibitor"/>
    <property type="match status" value="3"/>
</dbReference>
<dbReference type="InterPro" id="IPR032675">
    <property type="entry name" value="LRR_dom_sf"/>
</dbReference>
<evidence type="ECO:0000256" key="1">
    <source>
        <dbReference type="ARBA" id="ARBA00022614"/>
    </source>
</evidence>
<dbReference type="Proteomes" id="UP000298663">
    <property type="component" value="Chromosome X"/>
</dbReference>
<dbReference type="InterPro" id="IPR001611">
    <property type="entry name" value="Leu-rich_rpt"/>
</dbReference>
<dbReference type="SMART" id="SM00369">
    <property type="entry name" value="LRR_TYP"/>
    <property type="match status" value="9"/>
</dbReference>
<gene>
    <name evidence="5" type="ORF">L596_003961</name>
</gene>
<evidence type="ECO:0000256" key="4">
    <source>
        <dbReference type="SAM" id="SignalP"/>
    </source>
</evidence>
<reference evidence="5 6" key="1">
    <citation type="journal article" date="2015" name="Genome Biol.">
        <title>Comparative genomics of Steinernema reveals deeply conserved gene regulatory networks.</title>
        <authorList>
            <person name="Dillman A.R."/>
            <person name="Macchietto M."/>
            <person name="Porter C.F."/>
            <person name="Rogers A."/>
            <person name="Williams B."/>
            <person name="Antoshechkin I."/>
            <person name="Lee M.M."/>
            <person name="Goodwin Z."/>
            <person name="Lu X."/>
            <person name="Lewis E.E."/>
            <person name="Goodrich-Blair H."/>
            <person name="Stock S.P."/>
            <person name="Adams B.J."/>
            <person name="Sternberg P.W."/>
            <person name="Mortazavi A."/>
        </authorList>
    </citation>
    <scope>NUCLEOTIDE SEQUENCE [LARGE SCALE GENOMIC DNA]</scope>
    <source>
        <strain evidence="5 6">ALL</strain>
    </source>
</reference>
<dbReference type="OrthoDB" id="676979at2759"/>
<dbReference type="InterPro" id="IPR050333">
    <property type="entry name" value="SLRP"/>
</dbReference>
<dbReference type="PROSITE" id="PS51450">
    <property type="entry name" value="LRR"/>
    <property type="match status" value="3"/>
</dbReference>
<evidence type="ECO:0000256" key="3">
    <source>
        <dbReference type="SAM" id="Phobius"/>
    </source>
</evidence>
<keyword evidence="6" id="KW-1185">Reference proteome</keyword>
<evidence type="ECO:0000313" key="6">
    <source>
        <dbReference type="Proteomes" id="UP000298663"/>
    </source>
</evidence>
<reference evidence="5 6" key="2">
    <citation type="journal article" date="2019" name="G3 (Bethesda)">
        <title>Hybrid Assembly of the Genome of the Entomopathogenic Nematode Steinernema carpocapsae Identifies the X-Chromosome.</title>
        <authorList>
            <person name="Serra L."/>
            <person name="Macchietto M."/>
            <person name="Macias-Munoz A."/>
            <person name="McGill C.J."/>
            <person name="Rodriguez I.M."/>
            <person name="Rodriguez B."/>
            <person name="Murad R."/>
            <person name="Mortazavi A."/>
        </authorList>
    </citation>
    <scope>NUCLEOTIDE SEQUENCE [LARGE SCALE GENOMIC DNA]</scope>
    <source>
        <strain evidence="5 6">ALL</strain>
    </source>
</reference>
<comment type="caution">
    <text evidence="5">The sequence shown here is derived from an EMBL/GenBank/DDBJ whole genome shotgun (WGS) entry which is preliminary data.</text>
</comment>
<keyword evidence="4" id="KW-0732">Signal</keyword>
<dbReference type="SUPFAM" id="SSF52058">
    <property type="entry name" value="L domain-like"/>
    <property type="match status" value="1"/>
</dbReference>
<evidence type="ECO:0000313" key="5">
    <source>
        <dbReference type="EMBL" id="TMS36901.1"/>
    </source>
</evidence>
<evidence type="ECO:0008006" key="7">
    <source>
        <dbReference type="Google" id="ProtNLM"/>
    </source>
</evidence>
<dbReference type="PANTHER" id="PTHR45712:SF22">
    <property type="entry name" value="INSULIN-LIKE GROWTH FACTOR-BINDING PROTEIN COMPLEX ACID LABILE SUBUNIT"/>
    <property type="match status" value="1"/>
</dbReference>
<proteinExistence type="predicted"/>
<accession>A0A4U8UUC9</accession>
<keyword evidence="3" id="KW-1133">Transmembrane helix</keyword>
<dbReference type="STRING" id="34508.A0A4U8UUC9"/>
<sequence length="467" mass="53278">MRLGPFFLLALLCYWGSACGEPEESVLVCHKDSAFNCTCTHEKQPTVVCNKARSKETGKPMKTANLKFPEDYQPQLVHLRHCDISEINQDELLCGNVKDLVELDLSDNRITYLGADAFKGMTSLMVLRLSHNQISKLHNNPFHDDLGMELHKLYLDYNTIEKLPDHIFEGLTKLKTLVLDGNSGIRITKELFKGLDSLEKLSLDYCDLQRLPPDVFSYLINLKELSLRGNTFDEVPAAVKSLQTLERLDMSNNYVVEINDRAFRSDSMLKELIMTDQRYMYMVGNCAFCDLKNLETVNLNNSIYLYSIHPNAFGATAKPDERPNNLTHLNLAYCKISKIDENLLKFDSLKSFFFEGNPLECDCLTDFLTEVKFSDTPRCVTPARLRNVKVKDATHMCGMDTKAMLESYFLVFWMCVLFTGVSLFFVKGHCINAFYKADMPHIGYSNLTARADDDQKQLQNDFDPVSV</sequence>
<dbReference type="AlphaFoldDB" id="A0A4U8UUC9"/>
<keyword evidence="2" id="KW-0677">Repeat</keyword>
<dbReference type="EMBL" id="AZBU02000001">
    <property type="protein sequence ID" value="TMS36901.1"/>
    <property type="molecule type" value="Genomic_DNA"/>
</dbReference>
<feature type="transmembrane region" description="Helical" evidence="3">
    <location>
        <begin position="407"/>
        <end position="426"/>
    </location>
</feature>
<dbReference type="InterPro" id="IPR003591">
    <property type="entry name" value="Leu-rich_rpt_typical-subtyp"/>
</dbReference>
<dbReference type="PANTHER" id="PTHR45712">
    <property type="entry name" value="AGAP008170-PA"/>
    <property type="match status" value="1"/>
</dbReference>
<dbReference type="Pfam" id="PF13855">
    <property type="entry name" value="LRR_8"/>
    <property type="match status" value="2"/>
</dbReference>
<dbReference type="Pfam" id="PF13306">
    <property type="entry name" value="LRR_5"/>
    <property type="match status" value="1"/>
</dbReference>
<name>A0A4U8UUC9_STECR</name>
<dbReference type="InterPro" id="IPR026906">
    <property type="entry name" value="LRR_5"/>
</dbReference>